<organism evidence="3">
    <name type="scientific">freshwater metagenome</name>
    <dbReference type="NCBI Taxonomy" id="449393"/>
    <lineage>
        <taxon>unclassified sequences</taxon>
        <taxon>metagenomes</taxon>
        <taxon>ecological metagenomes</taxon>
    </lineage>
</organism>
<feature type="region of interest" description="Disordered" evidence="1">
    <location>
        <begin position="204"/>
        <end position="250"/>
    </location>
</feature>
<feature type="region of interest" description="Disordered" evidence="1">
    <location>
        <begin position="360"/>
        <end position="413"/>
    </location>
</feature>
<accession>A0A6J7FZJ0</accession>
<feature type="compositionally biased region" description="Low complexity" evidence="1">
    <location>
        <begin position="224"/>
        <end position="235"/>
    </location>
</feature>
<dbReference type="EMBL" id="CAFBMK010000011">
    <property type="protein sequence ID" value="CAB4897029.1"/>
    <property type="molecule type" value="Genomic_DNA"/>
</dbReference>
<evidence type="ECO:0000256" key="2">
    <source>
        <dbReference type="SAM" id="Phobius"/>
    </source>
</evidence>
<evidence type="ECO:0000256" key="1">
    <source>
        <dbReference type="SAM" id="MobiDB-lite"/>
    </source>
</evidence>
<feature type="transmembrane region" description="Helical" evidence="2">
    <location>
        <begin position="184"/>
        <end position="203"/>
    </location>
</feature>
<name>A0A6J7FZJ0_9ZZZZ</name>
<protein>
    <submittedName>
        <fullName evidence="3">Unannotated protein</fullName>
    </submittedName>
</protein>
<keyword evidence="2" id="KW-1133">Transmembrane helix</keyword>
<reference evidence="3" key="1">
    <citation type="submission" date="2020-05" db="EMBL/GenBank/DDBJ databases">
        <authorList>
            <person name="Chiriac C."/>
            <person name="Salcher M."/>
            <person name="Ghai R."/>
            <person name="Kavagutti S V."/>
        </authorList>
    </citation>
    <scope>NUCLEOTIDE SEQUENCE</scope>
</reference>
<evidence type="ECO:0000313" key="3">
    <source>
        <dbReference type="EMBL" id="CAB4897029.1"/>
    </source>
</evidence>
<keyword evidence="2" id="KW-0472">Membrane</keyword>
<keyword evidence="2" id="KW-0812">Transmembrane</keyword>
<feature type="compositionally biased region" description="Basic and acidic residues" evidence="1">
    <location>
        <begin position="239"/>
        <end position="250"/>
    </location>
</feature>
<proteinExistence type="predicted"/>
<dbReference type="AlphaFoldDB" id="A0A6J7FZJ0"/>
<feature type="compositionally biased region" description="Gly residues" evidence="1">
    <location>
        <begin position="385"/>
        <end position="395"/>
    </location>
</feature>
<sequence length="413" mass="44537">MFFEKKLRKLVERAESSVSGEVTVTVREIRDVYWKSSRLTARDRKKIDEELREEGAEASPALATGVGLDEQVRVSHVETRREHQKLLKQRARDQQIARALVQEIKEAPDDRLTLTRGELAKRFDRRNARALTATDRQSIVSALTQATVLSDPPLAVSGTGWGEQAPVVLALPSTSRVGRTGKRVLAGVAALILLILVIGAVSGNDQDERPTGEQNAAALESTSTDAAEVVPTETTETTEDPRGVAEAAEERGDYDEAIAAYVALGEDDDANRVRRVAALVVLRRARSAYRDGRYVTARRQARSAIRRYGTQATGATRIKNQSTRRIDAAAARRAARAEARRVAAAQRRAVARQARADRVAARRAQEAADAAAAATPEPEYAEPDSGGGVSSGGRAGCNPATARDGDGDGIVCE</sequence>
<gene>
    <name evidence="3" type="ORF">UFOPK3564_00358</name>
</gene>